<dbReference type="GO" id="GO:0004860">
    <property type="term" value="F:protein kinase inhibitor activity"/>
    <property type="evidence" value="ECO:0007669"/>
    <property type="project" value="UniProtKB-KW"/>
</dbReference>
<dbReference type="AlphaFoldDB" id="A0A0V8M4F8"/>
<organism evidence="2 4">
    <name type="scientific">Dehalococcoides mccartyi</name>
    <dbReference type="NCBI Taxonomy" id="61435"/>
    <lineage>
        <taxon>Bacteria</taxon>
        <taxon>Bacillati</taxon>
        <taxon>Chloroflexota</taxon>
        <taxon>Dehalococcoidia</taxon>
        <taxon>Dehalococcoidales</taxon>
        <taxon>Dehalococcoidaceae</taxon>
        <taxon>Dehalococcoides</taxon>
    </lineage>
</organism>
<keyword evidence="3" id="KW-0649">Protein kinase inhibitor</keyword>
<reference evidence="1 5" key="2">
    <citation type="journal article" date="2017" name="Sci. Rep.">
        <title>Isolation and genomic characterization of a Dehalococcoides strain suggests genomic rearrangement during culture.</title>
        <authorList>
            <person name="Yohda M."/>
            <person name="Ikegami K."/>
            <person name="Aita Y."/>
            <person name="Kitajima M."/>
            <person name="Takechi A."/>
            <person name="Iwamoto M."/>
            <person name="Fukuda T."/>
            <person name="Tamura N."/>
            <person name="Shibasaki J."/>
            <person name="Koike S."/>
            <person name="Komatsu D."/>
            <person name="Miyagi S."/>
            <person name="Nishimura M."/>
            <person name="Uchino Y."/>
            <person name="Shiroma A."/>
            <person name="Shimoji M."/>
            <person name="Tamotsu H."/>
            <person name="Ashimine N."/>
            <person name="Shinzato M."/>
            <person name="Ohki S."/>
            <person name="Nakano K."/>
            <person name="Teruya K."/>
            <person name="Satou K."/>
            <person name="Hirano T."/>
            <person name="Yagi O."/>
        </authorList>
    </citation>
    <scope>NUCLEOTIDE SEQUENCE [LARGE SCALE GENOMIC DNA]</scope>
    <source>
        <strain evidence="1 5">UCH-ATV1</strain>
    </source>
</reference>
<protein>
    <submittedName>
        <fullName evidence="1">Phosphatidylethanolamine-binding protein</fullName>
    </submittedName>
    <submittedName>
        <fullName evidence="3">YbhB/YbcL family Raf kinase inhibitor-like protein</fullName>
    </submittedName>
</protein>
<dbReference type="EMBL" id="AP017649">
    <property type="protein sequence ID" value="BAZ97047.1"/>
    <property type="molecule type" value="Genomic_DNA"/>
</dbReference>
<dbReference type="InterPro" id="IPR008914">
    <property type="entry name" value="PEBP"/>
</dbReference>
<reference evidence="3" key="3">
    <citation type="submission" date="2023-12" db="EMBL/GenBank/DDBJ databases">
        <title>Isolation of organohalide respiring bacteria Dehalococcoides mccartyi strain GPTCE1 in groundwater collected near a chemical plant in Suzhou, China.</title>
        <authorList>
            <person name="Liu G."/>
        </authorList>
    </citation>
    <scope>NUCLEOTIDE SEQUENCE</scope>
    <source>
        <strain evidence="3">GPTCE1</strain>
    </source>
</reference>
<dbReference type="Proteomes" id="UP000218257">
    <property type="component" value="Chromosome"/>
</dbReference>
<evidence type="ECO:0000313" key="1">
    <source>
        <dbReference type="EMBL" id="BAZ97047.1"/>
    </source>
</evidence>
<dbReference type="NCBIfam" id="TIGR00481">
    <property type="entry name" value="YbhB/YbcL family Raf kinase inhibitor-like protein"/>
    <property type="match status" value="1"/>
</dbReference>
<dbReference type="Proteomes" id="UP001327986">
    <property type="component" value="Chromosome"/>
</dbReference>
<dbReference type="PANTHER" id="PTHR30289:SF1">
    <property type="entry name" value="PEBP (PHOSPHATIDYLETHANOLAMINE-BINDING PROTEIN) FAMILY PROTEIN"/>
    <property type="match status" value="1"/>
</dbReference>
<reference evidence="2 4" key="1">
    <citation type="journal article" date="2015" name="Sci. Rep.">
        <title>A comparative genomics and reductive dehalogenase gene transcription study of two chloroethene-respiring bacteria, Dehalococcoides mccartyi strains MB and 11a.</title>
        <authorList>
            <person name="Low A."/>
            <person name="Shen Z."/>
            <person name="Cheng D."/>
            <person name="Rogers M.J."/>
            <person name="Lee P.K."/>
            <person name="He J."/>
        </authorList>
    </citation>
    <scope>NUCLEOTIDE SEQUENCE [LARGE SCALE GENOMIC DNA]</scope>
    <source>
        <strain evidence="2 4">MB</strain>
    </source>
</reference>
<gene>
    <name evidence="2" type="ORF">DA01_01410</name>
    <name evidence="1" type="ORF">DEHALATV1_0419</name>
    <name evidence="3" type="ORF">VLL09_02625</name>
</gene>
<dbReference type="InterPro" id="IPR005247">
    <property type="entry name" value="YbhB_YbcL/LppC-like"/>
</dbReference>
<evidence type="ECO:0000313" key="2">
    <source>
        <dbReference type="EMBL" id="KSV18659.1"/>
    </source>
</evidence>
<dbReference type="EMBL" id="JGYD01000010">
    <property type="protein sequence ID" value="KSV18659.1"/>
    <property type="molecule type" value="Genomic_DNA"/>
</dbReference>
<accession>A0A0V8M4F8</accession>
<name>A0A0V8M4F8_9CHLR</name>
<dbReference type="OrthoDB" id="9797506at2"/>
<dbReference type="RefSeq" id="WP_041341495.1">
    <property type="nucleotide sequence ID" value="NZ_AP017649.1"/>
</dbReference>
<dbReference type="PATRIC" id="fig|61435.5.peg.287"/>
<dbReference type="Gene3D" id="3.90.280.10">
    <property type="entry name" value="PEBP-like"/>
    <property type="match status" value="1"/>
</dbReference>
<dbReference type="PANTHER" id="PTHR30289">
    <property type="entry name" value="UNCHARACTERIZED PROTEIN YBCL-RELATED"/>
    <property type="match status" value="1"/>
</dbReference>
<sequence length="150" mass="16520">MLLGSSAFACGEYIPRRYSGLGGNISPPLEWMKLPEGTKSLTLILEDPDASKTFTHWLIYNIPPDREGLPEAVPTEPNLPDGIRQGLNSAGETGYTGPYPPPNRVHHYHFRLFALDTVLRLKAGNHQADLIKAMEGHIIDQTDLTGLFVA</sequence>
<dbReference type="Pfam" id="PF01161">
    <property type="entry name" value="PBP"/>
    <property type="match status" value="1"/>
</dbReference>
<evidence type="ECO:0000313" key="5">
    <source>
        <dbReference type="Proteomes" id="UP000218257"/>
    </source>
</evidence>
<evidence type="ECO:0000313" key="3">
    <source>
        <dbReference type="EMBL" id="WRO07799.1"/>
    </source>
</evidence>
<dbReference type="Proteomes" id="UP000053577">
    <property type="component" value="Unassembled WGS sequence"/>
</dbReference>
<dbReference type="EMBL" id="CP141531">
    <property type="protein sequence ID" value="WRO07799.1"/>
    <property type="molecule type" value="Genomic_DNA"/>
</dbReference>
<evidence type="ECO:0000313" key="4">
    <source>
        <dbReference type="Proteomes" id="UP000053577"/>
    </source>
</evidence>
<dbReference type="InterPro" id="IPR036610">
    <property type="entry name" value="PEBP-like_sf"/>
</dbReference>
<proteinExistence type="predicted"/>
<dbReference type="SUPFAM" id="SSF49777">
    <property type="entry name" value="PEBP-like"/>
    <property type="match status" value="1"/>
</dbReference>
<dbReference type="CDD" id="cd00865">
    <property type="entry name" value="PEBP_bact_arch"/>
    <property type="match status" value="1"/>
</dbReference>